<organism evidence="1 2">
    <name type="scientific">Actinoallomurus vinaceus</name>
    <dbReference type="NCBI Taxonomy" id="1080074"/>
    <lineage>
        <taxon>Bacteria</taxon>
        <taxon>Bacillati</taxon>
        <taxon>Actinomycetota</taxon>
        <taxon>Actinomycetes</taxon>
        <taxon>Streptosporangiales</taxon>
        <taxon>Thermomonosporaceae</taxon>
        <taxon>Actinoallomurus</taxon>
    </lineage>
</organism>
<proteinExistence type="predicted"/>
<gene>
    <name evidence="1" type="ORF">GCM10023196_038060</name>
</gene>
<dbReference type="EMBL" id="BAABHK010000005">
    <property type="protein sequence ID" value="GAA4627120.1"/>
    <property type="molecule type" value="Genomic_DNA"/>
</dbReference>
<keyword evidence="2" id="KW-1185">Reference proteome</keyword>
<reference evidence="2" key="1">
    <citation type="journal article" date="2019" name="Int. J. Syst. Evol. Microbiol.">
        <title>The Global Catalogue of Microorganisms (GCM) 10K type strain sequencing project: providing services to taxonomists for standard genome sequencing and annotation.</title>
        <authorList>
            <consortium name="The Broad Institute Genomics Platform"/>
            <consortium name="The Broad Institute Genome Sequencing Center for Infectious Disease"/>
            <person name="Wu L."/>
            <person name="Ma J."/>
        </authorList>
    </citation>
    <scope>NUCLEOTIDE SEQUENCE [LARGE SCALE GENOMIC DNA]</scope>
    <source>
        <strain evidence="2">JCM 17939</strain>
    </source>
</reference>
<sequence>MNPRWEAWDLLDGEYDVRVLEPSPPAVPTPPWYADDPLEGPYGAKLVTPVSGLGRTWDDLARERPELAGFCADRWLGAWRRLAPLPREFAATRRTLHALAEHVVAAARYAANGKIGLRFTRGGFGTPFFGADRQVRVEAGRLVVDDASHAPKTLGEAAGLAGIPPGMPPDVYTPQTPADPDLPLTVSPPAAGALGAWYGFAWSVLEQLRLDARPLDPSRVQLWPEHFDAALDAGDEAAGGRASFGASPGDAEHPEPYLYVAPWAKRPGAFWTDDAFGGASLPYSALLAADDQRATALGFFHRGLDALAG</sequence>
<dbReference type="Proteomes" id="UP001501442">
    <property type="component" value="Unassembled WGS sequence"/>
</dbReference>
<name>A0ABP8UDA7_9ACTN</name>
<comment type="caution">
    <text evidence="1">The sequence shown here is derived from an EMBL/GenBank/DDBJ whole genome shotgun (WGS) entry which is preliminary data.</text>
</comment>
<evidence type="ECO:0000313" key="2">
    <source>
        <dbReference type="Proteomes" id="UP001501442"/>
    </source>
</evidence>
<protein>
    <submittedName>
        <fullName evidence="1">Uncharacterized protein</fullName>
    </submittedName>
</protein>
<accession>A0ABP8UDA7</accession>
<evidence type="ECO:0000313" key="1">
    <source>
        <dbReference type="EMBL" id="GAA4627120.1"/>
    </source>
</evidence>